<evidence type="ECO:0000256" key="3">
    <source>
        <dbReference type="ARBA" id="ARBA00013008"/>
    </source>
</evidence>
<reference evidence="12" key="1">
    <citation type="submission" date="2014-11" db="EMBL/GenBank/DDBJ databases">
        <authorList>
            <person name="Otto D Thomas"/>
            <person name="Naeem Raeece"/>
        </authorList>
    </citation>
    <scope>NUCLEOTIDE SEQUENCE</scope>
</reference>
<evidence type="ECO:0000256" key="9">
    <source>
        <dbReference type="SAM" id="Phobius"/>
    </source>
</evidence>
<sequence length="484" mass="54288">MPCIESRLLDVTSRLLPLAAVGVAGYGAACALTFLRRWAWNRSAKRLYNKSLISVDSLSTANLDVIMRVAEKCKELVLGKGKCFILKDRIMAALFFEPSTRTRCSFEAAMQRLGGTVILQDNMTTSSVSKGETLEDTVRMFSSYCDVIVMRHNLKGTAARAVQASSVPILNAGDGTGEHPTQALLDFFTIRSFFPNIQRDASGEALRVAFVGDLKHGRTVHSLSRLLSRYNVAFKHVSPEQLRLTDDFMRELDETFQKHNRDPKARQGCYDSLQEVLPMSDVLYMTRVQKERFATPQEYARVKDSYILTASLLDAYSPAHQKILHPLPRVNEIHTDVDRNIRSAYFEQAQNGLFVRMALLLVVFGKSAEVLFPYPSPKEAFLSLFSVLTWPLWSPSEGKRAATGAGEGAELPLPTARPRTQTLEKEIESACNWSLRERRVQCADGDGDGDGVGVWMEKETESDSACDWREMEKVAVCGWMWECM</sequence>
<dbReference type="AlphaFoldDB" id="A0A0G4IF15"/>
<comment type="similarity">
    <text evidence="2">Belongs to the aspartate/ornithine carbamoyltransferase superfamily. ATCase family.</text>
</comment>
<dbReference type="EC" id="2.1.3.2" evidence="3"/>
<protein>
    <recommendedName>
        <fullName evidence="3">aspartate carbamoyltransferase</fullName>
        <ecNumber evidence="3">2.1.3.2</ecNumber>
    </recommendedName>
</protein>
<dbReference type="UniPathway" id="UPA00070">
    <property type="reaction ID" value="UER00116"/>
</dbReference>
<dbReference type="GO" id="GO:0006520">
    <property type="term" value="P:amino acid metabolic process"/>
    <property type="evidence" value="ECO:0007669"/>
    <property type="project" value="InterPro"/>
</dbReference>
<proteinExistence type="inferred from homology"/>
<dbReference type="PhylomeDB" id="A0A0G4IF15"/>
<dbReference type="InterPro" id="IPR036901">
    <property type="entry name" value="Asp/Orn_carbamoylTrfase_sf"/>
</dbReference>
<dbReference type="Pfam" id="PF02729">
    <property type="entry name" value="OTCace_N"/>
    <property type="match status" value="1"/>
</dbReference>
<dbReference type="SUPFAM" id="SSF53671">
    <property type="entry name" value="Aspartate/ornithine carbamoyltransferase"/>
    <property type="match status" value="1"/>
</dbReference>
<keyword evidence="9" id="KW-0472">Membrane</keyword>
<evidence type="ECO:0000313" key="12">
    <source>
        <dbReference type="EMBL" id="CEM55887.1"/>
    </source>
</evidence>
<keyword evidence="5" id="KW-0665">Pyrimidine biosynthesis</keyword>
<dbReference type="NCBIfam" id="NF002032">
    <property type="entry name" value="PRK00856.1"/>
    <property type="match status" value="1"/>
</dbReference>
<feature type="domain" description="Aspartate/ornithine carbamoyltransferase carbamoyl-P binding" evidence="11">
    <location>
        <begin position="50"/>
        <end position="191"/>
    </location>
</feature>
<organism evidence="12">
    <name type="scientific">Chromera velia CCMP2878</name>
    <dbReference type="NCBI Taxonomy" id="1169474"/>
    <lineage>
        <taxon>Eukaryota</taxon>
        <taxon>Sar</taxon>
        <taxon>Alveolata</taxon>
        <taxon>Colpodellida</taxon>
        <taxon>Chromeraceae</taxon>
        <taxon>Chromera</taxon>
    </lineage>
</organism>
<name>A0A0G4IF15_9ALVE</name>
<comment type="catalytic activity">
    <reaction evidence="7">
        <text>carbamoyl phosphate + L-aspartate = N-carbamoyl-L-aspartate + phosphate + H(+)</text>
        <dbReference type="Rhea" id="RHEA:20013"/>
        <dbReference type="ChEBI" id="CHEBI:15378"/>
        <dbReference type="ChEBI" id="CHEBI:29991"/>
        <dbReference type="ChEBI" id="CHEBI:32814"/>
        <dbReference type="ChEBI" id="CHEBI:43474"/>
        <dbReference type="ChEBI" id="CHEBI:58228"/>
        <dbReference type="EC" id="2.1.3.2"/>
    </reaction>
</comment>
<dbReference type="GO" id="GO:0006207">
    <property type="term" value="P:'de novo' pyrimidine nucleobase biosynthetic process"/>
    <property type="evidence" value="ECO:0007669"/>
    <property type="project" value="InterPro"/>
</dbReference>
<dbReference type="VEuPathDB" id="CryptoDB:Cvel_2457"/>
<gene>
    <name evidence="12" type="ORF">Cvel_2457</name>
</gene>
<comment type="pathway">
    <text evidence="1">Pyrimidine metabolism; UMP biosynthesis via de novo pathway; (S)-dihydroorotate from bicarbonate: step 2/3.</text>
</comment>
<dbReference type="PRINTS" id="PR00100">
    <property type="entry name" value="AOTCASE"/>
</dbReference>
<dbReference type="PROSITE" id="PS00097">
    <property type="entry name" value="CARBAMOYLTRANSFERASE"/>
    <property type="match status" value="1"/>
</dbReference>
<evidence type="ECO:0000259" key="10">
    <source>
        <dbReference type="Pfam" id="PF00185"/>
    </source>
</evidence>
<comment type="function">
    <text evidence="6">Catalyzes the condensation of carbamoyl phosphate and aspartate to form carbamoyl aspartate and inorganic phosphate, the committed step in the de novo pyrimidine nucleotide biosynthesis pathway.</text>
</comment>
<evidence type="ECO:0000256" key="5">
    <source>
        <dbReference type="ARBA" id="ARBA00022975"/>
    </source>
</evidence>
<dbReference type="InterPro" id="IPR006131">
    <property type="entry name" value="Asp_carbamoyltransf_Asp/Orn-bd"/>
</dbReference>
<evidence type="ECO:0000256" key="8">
    <source>
        <dbReference type="RuleBase" id="RU003634"/>
    </source>
</evidence>
<evidence type="ECO:0000259" key="11">
    <source>
        <dbReference type="Pfam" id="PF02729"/>
    </source>
</evidence>
<dbReference type="PANTHER" id="PTHR45753">
    <property type="entry name" value="ORNITHINE CARBAMOYLTRANSFERASE, MITOCHONDRIAL"/>
    <property type="match status" value="1"/>
</dbReference>
<dbReference type="EMBL" id="CDMZ01005920">
    <property type="protein sequence ID" value="CEM55887.1"/>
    <property type="molecule type" value="Genomic_DNA"/>
</dbReference>
<dbReference type="GO" id="GO:0004070">
    <property type="term" value="F:aspartate carbamoyltransferase activity"/>
    <property type="evidence" value="ECO:0007669"/>
    <property type="project" value="UniProtKB-EC"/>
</dbReference>
<dbReference type="FunFam" id="3.40.50.1370:FF:000002">
    <property type="entry name" value="Aspartate carbamoyltransferase 2"/>
    <property type="match status" value="1"/>
</dbReference>
<dbReference type="Pfam" id="PF00185">
    <property type="entry name" value="OTCace"/>
    <property type="match status" value="1"/>
</dbReference>
<evidence type="ECO:0000256" key="7">
    <source>
        <dbReference type="ARBA" id="ARBA00048859"/>
    </source>
</evidence>
<evidence type="ECO:0000256" key="1">
    <source>
        <dbReference type="ARBA" id="ARBA00004852"/>
    </source>
</evidence>
<dbReference type="GO" id="GO:0016597">
    <property type="term" value="F:amino acid binding"/>
    <property type="evidence" value="ECO:0007669"/>
    <property type="project" value="InterPro"/>
</dbReference>
<dbReference type="InterPro" id="IPR006132">
    <property type="entry name" value="Asp/Orn_carbamoyltranf_P-bd"/>
</dbReference>
<dbReference type="NCBIfam" id="TIGR00670">
    <property type="entry name" value="asp_carb_tr"/>
    <property type="match status" value="1"/>
</dbReference>
<evidence type="ECO:0000256" key="6">
    <source>
        <dbReference type="ARBA" id="ARBA00043884"/>
    </source>
</evidence>
<dbReference type="PRINTS" id="PR00101">
    <property type="entry name" value="ATCASE"/>
</dbReference>
<dbReference type="PANTHER" id="PTHR45753:SF6">
    <property type="entry name" value="ASPARTATE CARBAMOYLTRANSFERASE"/>
    <property type="match status" value="1"/>
</dbReference>
<dbReference type="Gene3D" id="3.40.50.1370">
    <property type="entry name" value="Aspartate/ornithine carbamoyltransferase"/>
    <property type="match status" value="2"/>
</dbReference>
<accession>A0A0G4IF15</accession>
<feature type="transmembrane region" description="Helical" evidence="9">
    <location>
        <begin position="15"/>
        <end position="35"/>
    </location>
</feature>
<dbReference type="HAMAP" id="MF_00001">
    <property type="entry name" value="Asp_carb_tr"/>
    <property type="match status" value="1"/>
</dbReference>
<feature type="domain" description="Aspartate/ornithine carbamoyltransferase Asp/Orn-binding" evidence="10">
    <location>
        <begin position="206"/>
        <end position="362"/>
    </location>
</feature>
<dbReference type="InterPro" id="IPR006130">
    <property type="entry name" value="Asp/Orn_carbamoylTrfase"/>
</dbReference>
<dbReference type="GO" id="GO:0044205">
    <property type="term" value="P:'de novo' UMP biosynthetic process"/>
    <property type="evidence" value="ECO:0007669"/>
    <property type="project" value="UniProtKB-UniPathway"/>
</dbReference>
<dbReference type="InterPro" id="IPR002082">
    <property type="entry name" value="Asp_carbamoyltransf"/>
</dbReference>
<keyword evidence="4 8" id="KW-0808">Transferase</keyword>
<evidence type="ECO:0000256" key="2">
    <source>
        <dbReference type="ARBA" id="ARBA00008896"/>
    </source>
</evidence>
<evidence type="ECO:0000256" key="4">
    <source>
        <dbReference type="ARBA" id="ARBA00022679"/>
    </source>
</evidence>
<keyword evidence="9" id="KW-0812">Transmembrane</keyword>
<keyword evidence="9" id="KW-1133">Transmembrane helix</keyword>